<dbReference type="Proteomes" id="UP001152599">
    <property type="component" value="Unassembled WGS sequence"/>
</dbReference>
<comment type="caution">
    <text evidence="2">The sequence shown here is derived from an EMBL/GenBank/DDBJ whole genome shotgun (WGS) entry which is preliminary data.</text>
</comment>
<proteinExistence type="predicted"/>
<organism evidence="2 3">
    <name type="scientific">Profundicola chukchiensis</name>
    <dbReference type="NCBI Taxonomy" id="2961959"/>
    <lineage>
        <taxon>Bacteria</taxon>
        <taxon>Pseudomonadati</taxon>
        <taxon>Bacteroidota</taxon>
        <taxon>Flavobacteriia</taxon>
        <taxon>Flavobacteriales</taxon>
        <taxon>Weeksellaceae</taxon>
        <taxon>Profundicola</taxon>
    </lineage>
</organism>
<accession>A0A9X4MVP3</accession>
<name>A0A9X4MVP3_9FLAO</name>
<feature type="region of interest" description="Disordered" evidence="1">
    <location>
        <begin position="56"/>
        <end position="78"/>
    </location>
</feature>
<dbReference type="RefSeq" id="WP_304420320.1">
    <property type="nucleotide sequence ID" value="NZ_JANCMU010000002.1"/>
</dbReference>
<dbReference type="EMBL" id="JANCMU010000002">
    <property type="protein sequence ID" value="MDG4945756.1"/>
    <property type="molecule type" value="Genomic_DNA"/>
</dbReference>
<gene>
    <name evidence="2" type="ORF">NMK71_04960</name>
</gene>
<evidence type="ECO:0000313" key="3">
    <source>
        <dbReference type="Proteomes" id="UP001152599"/>
    </source>
</evidence>
<evidence type="ECO:0000256" key="1">
    <source>
        <dbReference type="SAM" id="MobiDB-lite"/>
    </source>
</evidence>
<dbReference type="AlphaFoldDB" id="A0A9X4MVP3"/>
<evidence type="ECO:0000313" key="2">
    <source>
        <dbReference type="EMBL" id="MDG4945756.1"/>
    </source>
</evidence>
<sequence>MKNSDKYSFINNLLDKPNLNAHQEKKIIQLALKEIEKGSFIDKDLEKRVEKLEQKLSEKSSNMEGESNGSDGKGGKNHFINHDPETVYKVLQSFKIHDLKNLYAFKYLVHGLDLEDFDFQEYLKKSESDFKSLKNIPIVLYKNLEALIYSYKIFSDDIIKVHGCHPFEYNQKITIDEAYKEKLKHLFGGGNPYKKDHYNNFNTAIQRFKTKYRFDTTAGNSEASNLKTFLVNIFKYNTYTDENHVAHSFSKDRATDGTLFNENQFDFSELKEENFMVWNPPLKQFLKWIAYGILQHSNINGKRPFNSSEKKIVFRSYKSMSIRKNENDYIILEILDKDSQILKGKNNFIDFLNDEVKQLKSVCDLEVSFTANNNNHYKHFKASILPYKKHVQLPKGENGLLYKFKILEKLAYEKNITN</sequence>
<reference evidence="2" key="1">
    <citation type="submission" date="2022-07" db="EMBL/GenBank/DDBJ databases">
        <title>Description and genome-wide analysis of Profundicola chukchiensis gen. nov., sp. nov., marine bacteria isolated from bottom sediments of the Chukchi Sea.</title>
        <authorList>
            <person name="Romanenko L."/>
            <person name="Otstavnykh N."/>
            <person name="Kurilenko V."/>
            <person name="Eremeev V."/>
            <person name="Velansky P."/>
            <person name="Mikhailov V."/>
            <person name="Isaeva M."/>
        </authorList>
    </citation>
    <scope>NUCLEOTIDE SEQUENCE</scope>
    <source>
        <strain evidence="2">KMM 9713</strain>
    </source>
</reference>
<feature type="compositionally biased region" description="Polar residues" evidence="1">
    <location>
        <begin position="59"/>
        <end position="70"/>
    </location>
</feature>
<protein>
    <submittedName>
        <fullName evidence="2">Uncharacterized protein</fullName>
    </submittedName>
</protein>
<keyword evidence="3" id="KW-1185">Reference proteome</keyword>